<dbReference type="Proteomes" id="UP001596020">
    <property type="component" value="Unassembled WGS sequence"/>
</dbReference>
<comment type="caution">
    <text evidence="2">The sequence shown here is derived from an EMBL/GenBank/DDBJ whole genome shotgun (WGS) entry which is preliminary data.</text>
</comment>
<keyword evidence="1" id="KW-0812">Transmembrane</keyword>
<feature type="transmembrane region" description="Helical" evidence="1">
    <location>
        <begin position="12"/>
        <end position="30"/>
    </location>
</feature>
<dbReference type="RefSeq" id="WP_380078963.1">
    <property type="nucleotide sequence ID" value="NZ_JBHSGO010000179.1"/>
</dbReference>
<feature type="transmembrane region" description="Helical" evidence="1">
    <location>
        <begin position="347"/>
        <end position="369"/>
    </location>
</feature>
<evidence type="ECO:0000256" key="1">
    <source>
        <dbReference type="SAM" id="Phobius"/>
    </source>
</evidence>
<evidence type="ECO:0000313" key="2">
    <source>
        <dbReference type="EMBL" id="MFC4666162.1"/>
    </source>
</evidence>
<dbReference type="PANTHER" id="PTHR16214:SF3">
    <property type="entry name" value="TRANSMEMBRANE PROTEIN 260"/>
    <property type="match status" value="1"/>
</dbReference>
<dbReference type="InterPro" id="IPR052724">
    <property type="entry name" value="GT117_domain-containing"/>
</dbReference>
<keyword evidence="3" id="KW-1185">Reference proteome</keyword>
<feature type="transmembrane region" description="Helical" evidence="1">
    <location>
        <begin position="578"/>
        <end position="596"/>
    </location>
</feature>
<keyword evidence="1" id="KW-1133">Transmembrane helix</keyword>
<keyword evidence="1" id="KW-0472">Membrane</keyword>
<sequence length="1087" mass="122954">MEWKRYRLANNLLGWLSFVIAAIVYLLTIGPTASLWDCAEFIVCINKLEVGHPPGAPLFMLVYNVISQFASDQSQVAIWCNATSALLSAFTIMFLYWTATALIRRVVAPKYEDQELSLAQGIVILGGGLVAALVYTFTDSFWFSAIEAEVYAFSSFCTAIVFWLMLKWADRADNPRSDRWLILIAYLMGLSIGVHLLNLLCIPAMGLIYYYRRSEKPHFWGAILALLASFGLIVVMMYGVIQGVPEIAGYFDRFAVNVLGMSFDSGILIYLIVLGGVLAWGVYETNNAVKNAGNDSRMRMSFIASVILMGIPFMGDSLIVAAILCIAVVVCTFALKSLNAKRLHTWMMCLMVIMVGYSTYGMILVRAAAHPPMNEDDPSDAFTLRAYLAREQYGSKPLFLGPTFTTQATGIEYNTTYARSKTSDGKDCYKEVKKDTPEYKYNSDDLMLFPRVFSQNPAHIRGYNIWIGRNPDDYSTPTMGDNLKFFFAYQVNYMYWRYFFWNFVGRQNDLQGDGSLLRGNAVTGIPFIDNLLIGPSEDMPDEMSNNKGHNVYYMLPLLLGILGILYQILKGKEGNQSFWVIFFLFFMTGLAIVFYVNQTAGEPRERDYSYVGSFYAFAIWIGFGVAMLADMIRKLKVSPTMAASIAVVLSLFVPLQMASQNWDDHDRSGRTAALDFGRNYLESCDPNAVLFCFGDNDTFPLWYCQEVEGIRTDVRACNLGYLGADWYVDQMKQAFYKSAPLPLEEYKESFYSHVPAVFIQPNSPMLLSEALKECFMHKPNGDIPYGVLPSDKLILVNDSVEALPHMDSLTRPYFIKDQLISLEGKKVIGRSELAILTMLNENGWKRPMHWCISSPLDAFSNLPNYVTQQGNTNQINPAYLANAPRYIDPIKSYNIFMKYFKFGGAENPKVYFDANLRNMTETYRSNVAAPLAISLMEKGEKKKAQDVLLKTFNGIRPEVVPYDKERSIGFVRALYLAGLTKQADDICKSLSSSCIKSLKWFMKLDLDLRYRVQSEGEIDKNLRCLINCYTVAKAYNSKSMDSYLPLMNQYFKAVYGHSFEELNKLQQQHVEASNLQPAQDMEDSNSN</sequence>
<feature type="transmembrane region" description="Helical" evidence="1">
    <location>
        <begin position="150"/>
        <end position="169"/>
    </location>
</feature>
<feature type="transmembrane region" description="Helical" evidence="1">
    <location>
        <begin position="76"/>
        <end position="97"/>
    </location>
</feature>
<proteinExistence type="predicted"/>
<gene>
    <name evidence="2" type="ORF">ACFO3G_06075</name>
</gene>
<feature type="transmembrane region" description="Helical" evidence="1">
    <location>
        <begin position="551"/>
        <end position="569"/>
    </location>
</feature>
<evidence type="ECO:0000313" key="3">
    <source>
        <dbReference type="Proteomes" id="UP001596020"/>
    </source>
</evidence>
<name>A0ABV9K7K8_9PORP</name>
<feature type="transmembrane region" description="Helical" evidence="1">
    <location>
        <begin position="181"/>
        <end position="211"/>
    </location>
</feature>
<dbReference type="InterPro" id="IPR021280">
    <property type="entry name" value="TMEM260-like"/>
</dbReference>
<feature type="transmembrane region" description="Helical" evidence="1">
    <location>
        <begin position="262"/>
        <end position="282"/>
    </location>
</feature>
<reference evidence="3" key="1">
    <citation type="journal article" date="2019" name="Int. J. Syst. Evol. Microbiol.">
        <title>The Global Catalogue of Microorganisms (GCM) 10K type strain sequencing project: providing services to taxonomists for standard genome sequencing and annotation.</title>
        <authorList>
            <consortium name="The Broad Institute Genomics Platform"/>
            <consortium name="The Broad Institute Genome Sequencing Center for Infectious Disease"/>
            <person name="Wu L."/>
            <person name="Ma J."/>
        </authorList>
    </citation>
    <scope>NUCLEOTIDE SEQUENCE [LARGE SCALE GENOMIC DNA]</scope>
    <source>
        <strain evidence="3">CGMCC 4.7357</strain>
    </source>
</reference>
<dbReference type="PANTHER" id="PTHR16214">
    <property type="entry name" value="TRANSMEMBRANE PROTEIN 260"/>
    <property type="match status" value="1"/>
</dbReference>
<feature type="transmembrane region" description="Helical" evidence="1">
    <location>
        <begin position="217"/>
        <end position="241"/>
    </location>
</feature>
<feature type="transmembrane region" description="Helical" evidence="1">
    <location>
        <begin position="608"/>
        <end position="629"/>
    </location>
</feature>
<feature type="transmembrane region" description="Helical" evidence="1">
    <location>
        <begin position="118"/>
        <end position="138"/>
    </location>
</feature>
<feature type="transmembrane region" description="Helical" evidence="1">
    <location>
        <begin position="302"/>
        <end position="335"/>
    </location>
</feature>
<protein>
    <submittedName>
        <fullName evidence="2">DUF2723 domain-containing protein</fullName>
    </submittedName>
</protein>
<dbReference type="EMBL" id="JBHSGO010000179">
    <property type="protein sequence ID" value="MFC4666162.1"/>
    <property type="molecule type" value="Genomic_DNA"/>
</dbReference>
<dbReference type="Pfam" id="PF11028">
    <property type="entry name" value="TMEM260-like"/>
    <property type="match status" value="1"/>
</dbReference>
<organism evidence="2 3">
    <name type="scientific">Falsiporphyromonas endometrii</name>
    <dbReference type="NCBI Taxonomy" id="1387297"/>
    <lineage>
        <taxon>Bacteria</taxon>
        <taxon>Pseudomonadati</taxon>
        <taxon>Bacteroidota</taxon>
        <taxon>Bacteroidia</taxon>
        <taxon>Bacteroidales</taxon>
        <taxon>Porphyromonadaceae</taxon>
        <taxon>Falsiporphyromonas</taxon>
    </lineage>
</organism>
<accession>A0ABV9K7K8</accession>